<evidence type="ECO:0000256" key="1">
    <source>
        <dbReference type="SAM" id="MobiDB-lite"/>
    </source>
</evidence>
<evidence type="ECO:0000313" key="3">
    <source>
        <dbReference type="RefSeq" id="XP_006861741.1"/>
    </source>
</evidence>
<organism evidence="2 3">
    <name type="scientific">Chrysochloris asiatica</name>
    <name type="common">Cape golden mole</name>
    <dbReference type="NCBI Taxonomy" id="185453"/>
    <lineage>
        <taxon>Eukaryota</taxon>
        <taxon>Metazoa</taxon>
        <taxon>Chordata</taxon>
        <taxon>Craniata</taxon>
        <taxon>Vertebrata</taxon>
        <taxon>Euteleostomi</taxon>
        <taxon>Mammalia</taxon>
        <taxon>Eutheria</taxon>
        <taxon>Afrotheria</taxon>
        <taxon>Chrysochloridae</taxon>
        <taxon>Chrysochlorinae</taxon>
        <taxon>Chrysochloris</taxon>
    </lineage>
</organism>
<feature type="compositionally biased region" description="Basic residues" evidence="1">
    <location>
        <begin position="52"/>
        <end position="62"/>
    </location>
</feature>
<feature type="compositionally biased region" description="Low complexity" evidence="1">
    <location>
        <begin position="34"/>
        <end position="48"/>
    </location>
</feature>
<name>A0A9B0TA36_CHRAS</name>
<dbReference type="InterPro" id="IPR031716">
    <property type="entry name" value="LCE6A"/>
</dbReference>
<feature type="region of interest" description="Disordered" evidence="1">
    <location>
        <begin position="34"/>
        <end position="63"/>
    </location>
</feature>
<dbReference type="Proteomes" id="UP000504623">
    <property type="component" value="Unplaced"/>
</dbReference>
<sequence>MPQQKQRSCEPPDAPKCFPPQYPNPSLAPCCTSCSGGSCLSSPKSQSQRTARPGRARRKPHCLRGNTIYHIKEEEC</sequence>
<protein>
    <submittedName>
        <fullName evidence="3">Late cornified envelope protein 6A-like</fullName>
    </submittedName>
</protein>
<keyword evidence="2" id="KW-1185">Reference proteome</keyword>
<dbReference type="GeneID" id="102814951"/>
<proteinExistence type="predicted"/>
<dbReference type="AlphaFoldDB" id="A0A9B0TA36"/>
<evidence type="ECO:0000313" key="2">
    <source>
        <dbReference type="Proteomes" id="UP000504623"/>
    </source>
</evidence>
<dbReference type="RefSeq" id="XP_006861741.1">
    <property type="nucleotide sequence ID" value="XM_006861679.1"/>
</dbReference>
<gene>
    <name evidence="3" type="primary">LOC102814951</name>
</gene>
<reference evidence="3" key="1">
    <citation type="submission" date="2025-08" db="UniProtKB">
        <authorList>
            <consortium name="RefSeq"/>
        </authorList>
    </citation>
    <scope>IDENTIFICATION</scope>
    <source>
        <tissue evidence="3">Spleen</tissue>
    </source>
</reference>
<dbReference type="Pfam" id="PF15858">
    <property type="entry name" value="LCE6A"/>
    <property type="match status" value="1"/>
</dbReference>
<accession>A0A9B0TA36</accession>